<proteinExistence type="predicted"/>
<evidence type="ECO:0000313" key="1">
    <source>
        <dbReference type="EMBL" id="KAK3067343.1"/>
    </source>
</evidence>
<name>A0ACC3DEZ9_9PEZI</name>
<dbReference type="EMBL" id="JAWDJW010005547">
    <property type="protein sequence ID" value="KAK3067343.1"/>
    <property type="molecule type" value="Genomic_DNA"/>
</dbReference>
<organism evidence="1 2">
    <name type="scientific">Coniosporium uncinatum</name>
    <dbReference type="NCBI Taxonomy" id="93489"/>
    <lineage>
        <taxon>Eukaryota</taxon>
        <taxon>Fungi</taxon>
        <taxon>Dikarya</taxon>
        <taxon>Ascomycota</taxon>
        <taxon>Pezizomycotina</taxon>
        <taxon>Dothideomycetes</taxon>
        <taxon>Dothideomycetes incertae sedis</taxon>
        <taxon>Coniosporium</taxon>
    </lineage>
</organism>
<reference evidence="1" key="1">
    <citation type="submission" date="2024-09" db="EMBL/GenBank/DDBJ databases">
        <title>Black Yeasts Isolated from many extreme environments.</title>
        <authorList>
            <person name="Coleine C."/>
            <person name="Stajich J.E."/>
            <person name="Selbmann L."/>
        </authorList>
    </citation>
    <scope>NUCLEOTIDE SEQUENCE</scope>
    <source>
        <strain evidence="1">CCFEE 5737</strain>
    </source>
</reference>
<evidence type="ECO:0000313" key="2">
    <source>
        <dbReference type="Proteomes" id="UP001186974"/>
    </source>
</evidence>
<sequence>MKLVKSAIERSTGQGSCTLTPEEPEDMWHAYNLIRPTDTLRASAIRRITSESATGSTSSQRVHTTISIRVTSTDFDAQSSQLHVAGKVNAENAYVSMGQHHTLDLELNRPFTLSKAGGWDSVALDTVRQACDASNRAELWAVVMQEGLANICLVTQYQTIVRQRLEVPVPKKRAGAGMEGHDKAVTKFHKTLLETLLRHLDLGQEAKPPLLLASPAHYAAEFLAYIKEYATTTTNKQLAAYIPSIMVTHASTGHVSALNTALSNPGITKGLVDAKFGRETVLMDQFQKYLRLDNGKAWYGPSEVRRAVDKGAVGRGGGVLLISNSLFRSQKVEERR</sequence>
<comment type="caution">
    <text evidence="1">The sequence shown here is derived from an EMBL/GenBank/DDBJ whole genome shotgun (WGS) entry which is preliminary data.</text>
</comment>
<feature type="non-terminal residue" evidence="1">
    <location>
        <position position="336"/>
    </location>
</feature>
<dbReference type="Proteomes" id="UP001186974">
    <property type="component" value="Unassembled WGS sequence"/>
</dbReference>
<gene>
    <name evidence="1" type="ORF">LTS18_001170</name>
</gene>
<keyword evidence="2" id="KW-1185">Reference proteome</keyword>
<protein>
    <submittedName>
        <fullName evidence="1">Uncharacterized protein</fullName>
    </submittedName>
</protein>
<accession>A0ACC3DEZ9</accession>